<dbReference type="PaxDb" id="55529-EKX51794"/>
<dbReference type="AlphaFoldDB" id="L1JU30"/>
<dbReference type="EMBL" id="JH992974">
    <property type="protein sequence ID" value="EKX51794.1"/>
    <property type="molecule type" value="Genomic_DNA"/>
</dbReference>
<evidence type="ECO:0000313" key="2">
    <source>
        <dbReference type="EMBL" id="EKX51794.1"/>
    </source>
</evidence>
<reference evidence="4" key="2">
    <citation type="submission" date="2012-11" db="EMBL/GenBank/DDBJ databases">
        <authorList>
            <person name="Kuo A."/>
            <person name="Curtis B.A."/>
            <person name="Tanifuji G."/>
            <person name="Burki F."/>
            <person name="Gruber A."/>
            <person name="Irimia M."/>
            <person name="Maruyama S."/>
            <person name="Arias M.C."/>
            <person name="Ball S.G."/>
            <person name="Gile G.H."/>
            <person name="Hirakawa Y."/>
            <person name="Hopkins J.F."/>
            <person name="Rensing S.A."/>
            <person name="Schmutz J."/>
            <person name="Symeonidi A."/>
            <person name="Elias M."/>
            <person name="Eveleigh R.J."/>
            <person name="Herman E.K."/>
            <person name="Klute M.J."/>
            <person name="Nakayama T."/>
            <person name="Obornik M."/>
            <person name="Reyes-Prieto A."/>
            <person name="Armbrust E.V."/>
            <person name="Aves S.J."/>
            <person name="Beiko R.G."/>
            <person name="Coutinho P."/>
            <person name="Dacks J.B."/>
            <person name="Durnford D.G."/>
            <person name="Fast N.M."/>
            <person name="Green B.R."/>
            <person name="Grisdale C."/>
            <person name="Hempe F."/>
            <person name="Henrissat B."/>
            <person name="Hoppner M.P."/>
            <person name="Ishida K.-I."/>
            <person name="Kim E."/>
            <person name="Koreny L."/>
            <person name="Kroth P.G."/>
            <person name="Liu Y."/>
            <person name="Malik S.-B."/>
            <person name="Maier U.G."/>
            <person name="McRose D."/>
            <person name="Mock T."/>
            <person name="Neilson J.A."/>
            <person name="Onodera N.T."/>
            <person name="Poole A.M."/>
            <person name="Pritham E.J."/>
            <person name="Richards T.A."/>
            <person name="Rocap G."/>
            <person name="Roy S.W."/>
            <person name="Sarai C."/>
            <person name="Schaack S."/>
            <person name="Shirato S."/>
            <person name="Slamovits C.H."/>
            <person name="Spencer D.F."/>
            <person name="Suzuki S."/>
            <person name="Worden A.Z."/>
            <person name="Zauner S."/>
            <person name="Barry K."/>
            <person name="Bell C."/>
            <person name="Bharti A.K."/>
            <person name="Crow J.A."/>
            <person name="Grimwood J."/>
            <person name="Kramer R."/>
            <person name="Lindquist E."/>
            <person name="Lucas S."/>
            <person name="Salamov A."/>
            <person name="McFadden G.I."/>
            <person name="Lane C.E."/>
            <person name="Keeling P.J."/>
            <person name="Gray M.W."/>
            <person name="Grigoriev I.V."/>
            <person name="Archibald J.M."/>
        </authorList>
    </citation>
    <scope>NUCLEOTIDE SEQUENCE</scope>
    <source>
        <strain evidence="4">CCMP2712</strain>
    </source>
</reference>
<keyword evidence="1" id="KW-1133">Transmembrane helix</keyword>
<dbReference type="Proteomes" id="UP000011087">
    <property type="component" value="Unassembled WGS sequence"/>
</dbReference>
<proteinExistence type="predicted"/>
<accession>L1JU30</accession>
<dbReference type="GeneID" id="17308579"/>
<evidence type="ECO:0000313" key="4">
    <source>
        <dbReference type="Proteomes" id="UP000011087"/>
    </source>
</evidence>
<reference evidence="3" key="3">
    <citation type="submission" date="2016-03" db="UniProtKB">
        <authorList>
            <consortium name="EnsemblProtists"/>
        </authorList>
    </citation>
    <scope>IDENTIFICATION</scope>
</reference>
<reference evidence="2 4" key="1">
    <citation type="journal article" date="2012" name="Nature">
        <title>Algal genomes reveal evolutionary mosaicism and the fate of nucleomorphs.</title>
        <authorList>
            <consortium name="DOE Joint Genome Institute"/>
            <person name="Curtis B.A."/>
            <person name="Tanifuji G."/>
            <person name="Burki F."/>
            <person name="Gruber A."/>
            <person name="Irimia M."/>
            <person name="Maruyama S."/>
            <person name="Arias M.C."/>
            <person name="Ball S.G."/>
            <person name="Gile G.H."/>
            <person name="Hirakawa Y."/>
            <person name="Hopkins J.F."/>
            <person name="Kuo A."/>
            <person name="Rensing S.A."/>
            <person name="Schmutz J."/>
            <person name="Symeonidi A."/>
            <person name="Elias M."/>
            <person name="Eveleigh R.J."/>
            <person name="Herman E.K."/>
            <person name="Klute M.J."/>
            <person name="Nakayama T."/>
            <person name="Obornik M."/>
            <person name="Reyes-Prieto A."/>
            <person name="Armbrust E.V."/>
            <person name="Aves S.J."/>
            <person name="Beiko R.G."/>
            <person name="Coutinho P."/>
            <person name="Dacks J.B."/>
            <person name="Durnford D.G."/>
            <person name="Fast N.M."/>
            <person name="Green B.R."/>
            <person name="Grisdale C.J."/>
            <person name="Hempel F."/>
            <person name="Henrissat B."/>
            <person name="Hoppner M.P."/>
            <person name="Ishida K."/>
            <person name="Kim E."/>
            <person name="Koreny L."/>
            <person name="Kroth P.G."/>
            <person name="Liu Y."/>
            <person name="Malik S.B."/>
            <person name="Maier U.G."/>
            <person name="McRose D."/>
            <person name="Mock T."/>
            <person name="Neilson J.A."/>
            <person name="Onodera N.T."/>
            <person name="Poole A.M."/>
            <person name="Pritham E.J."/>
            <person name="Richards T.A."/>
            <person name="Rocap G."/>
            <person name="Roy S.W."/>
            <person name="Sarai C."/>
            <person name="Schaack S."/>
            <person name="Shirato S."/>
            <person name="Slamovits C.H."/>
            <person name="Spencer D.F."/>
            <person name="Suzuki S."/>
            <person name="Worden A.Z."/>
            <person name="Zauner S."/>
            <person name="Barry K."/>
            <person name="Bell C."/>
            <person name="Bharti A.K."/>
            <person name="Crow J.A."/>
            <person name="Grimwood J."/>
            <person name="Kramer R."/>
            <person name="Lindquist E."/>
            <person name="Lucas S."/>
            <person name="Salamov A."/>
            <person name="McFadden G.I."/>
            <person name="Lane C.E."/>
            <person name="Keeling P.J."/>
            <person name="Gray M.W."/>
            <person name="Grigoriev I.V."/>
            <person name="Archibald J.M."/>
        </authorList>
    </citation>
    <scope>NUCLEOTIDE SEQUENCE</scope>
    <source>
        <strain evidence="2 4">CCMP2712</strain>
    </source>
</reference>
<name>L1JU30_GUITC</name>
<gene>
    <name evidence="2" type="ORF">GUITHDRAFT_161423</name>
</gene>
<organism evidence="2">
    <name type="scientific">Guillardia theta (strain CCMP2712)</name>
    <name type="common">Cryptophyte</name>
    <dbReference type="NCBI Taxonomy" id="905079"/>
    <lineage>
        <taxon>Eukaryota</taxon>
        <taxon>Cryptophyceae</taxon>
        <taxon>Pyrenomonadales</taxon>
        <taxon>Geminigeraceae</taxon>
        <taxon>Guillardia</taxon>
    </lineage>
</organism>
<dbReference type="KEGG" id="gtt:GUITHDRAFT_161423"/>
<protein>
    <submittedName>
        <fullName evidence="2 3">Uncharacterized protein</fullName>
    </submittedName>
</protein>
<dbReference type="OrthoDB" id="10552094at2759"/>
<keyword evidence="1" id="KW-0472">Membrane</keyword>
<dbReference type="EnsemblProtists" id="EKX51794">
    <property type="protein sequence ID" value="EKX51794"/>
    <property type="gene ID" value="GUITHDRAFT_161423"/>
</dbReference>
<sequence length="153" mass="17553">MARQDQRLLMGAAATMGMMVILVVALNADLRDERKVLLQARPNPVALRMQRLKDYGVTWYSPVYQEYDGEPDVVGTLGMPYVPDPRLTGDVLETQDEATRSTEARYPYVKYYGQPTSFIHDTDLDPSFYNYMDGFETNDFDDTYNDYSTFLDA</sequence>
<dbReference type="RefSeq" id="XP_005838774.1">
    <property type="nucleotide sequence ID" value="XM_005838717.1"/>
</dbReference>
<dbReference type="HOGENOM" id="CLU_1716716_0_0_1"/>
<evidence type="ECO:0000313" key="3">
    <source>
        <dbReference type="EnsemblProtists" id="EKX51794"/>
    </source>
</evidence>
<keyword evidence="4" id="KW-1185">Reference proteome</keyword>
<evidence type="ECO:0000256" key="1">
    <source>
        <dbReference type="SAM" id="Phobius"/>
    </source>
</evidence>
<feature type="transmembrane region" description="Helical" evidence="1">
    <location>
        <begin position="7"/>
        <end position="26"/>
    </location>
</feature>
<keyword evidence="1" id="KW-0812">Transmembrane</keyword>